<feature type="transmembrane region" description="Helical" evidence="2">
    <location>
        <begin position="102"/>
        <end position="131"/>
    </location>
</feature>
<feature type="transmembrane region" description="Helical" evidence="2">
    <location>
        <begin position="70"/>
        <end position="90"/>
    </location>
</feature>
<accession>A0ABP5BL96</accession>
<feature type="region of interest" description="Disordered" evidence="1">
    <location>
        <begin position="141"/>
        <end position="210"/>
    </location>
</feature>
<dbReference type="RefSeq" id="WP_344041559.1">
    <property type="nucleotide sequence ID" value="NZ_BAAAPB010000001.1"/>
</dbReference>
<proteinExistence type="predicted"/>
<organism evidence="3 4">
    <name type="scientific">Nocardioides panacihumi</name>
    <dbReference type="NCBI Taxonomy" id="400774"/>
    <lineage>
        <taxon>Bacteria</taxon>
        <taxon>Bacillati</taxon>
        <taxon>Actinomycetota</taxon>
        <taxon>Actinomycetes</taxon>
        <taxon>Propionibacteriales</taxon>
        <taxon>Nocardioidaceae</taxon>
        <taxon>Nocardioides</taxon>
    </lineage>
</organism>
<dbReference type="Proteomes" id="UP001500571">
    <property type="component" value="Unassembled WGS sequence"/>
</dbReference>
<comment type="caution">
    <text evidence="3">The sequence shown here is derived from an EMBL/GenBank/DDBJ whole genome shotgun (WGS) entry which is preliminary data.</text>
</comment>
<reference evidence="4" key="1">
    <citation type="journal article" date="2019" name="Int. J. Syst. Evol. Microbiol.">
        <title>The Global Catalogue of Microorganisms (GCM) 10K type strain sequencing project: providing services to taxonomists for standard genome sequencing and annotation.</title>
        <authorList>
            <consortium name="The Broad Institute Genomics Platform"/>
            <consortium name="The Broad Institute Genome Sequencing Center for Infectious Disease"/>
            <person name="Wu L."/>
            <person name="Ma J."/>
        </authorList>
    </citation>
    <scope>NUCLEOTIDE SEQUENCE [LARGE SCALE GENOMIC DNA]</scope>
    <source>
        <strain evidence="4">JCM 15309</strain>
    </source>
</reference>
<evidence type="ECO:0000313" key="3">
    <source>
        <dbReference type="EMBL" id="GAA1946858.1"/>
    </source>
</evidence>
<evidence type="ECO:0008006" key="5">
    <source>
        <dbReference type="Google" id="ProtNLM"/>
    </source>
</evidence>
<name>A0ABP5BL96_9ACTN</name>
<feature type="transmembrane region" description="Helical" evidence="2">
    <location>
        <begin position="321"/>
        <end position="347"/>
    </location>
</feature>
<keyword evidence="4" id="KW-1185">Reference proteome</keyword>
<keyword evidence="2" id="KW-1133">Transmembrane helix</keyword>
<keyword evidence="2" id="KW-0472">Membrane</keyword>
<dbReference type="EMBL" id="BAAAPB010000001">
    <property type="protein sequence ID" value="GAA1946858.1"/>
    <property type="molecule type" value="Genomic_DNA"/>
</dbReference>
<protein>
    <recommendedName>
        <fullName evidence="5">DUF4064 domain-containing protein</fullName>
    </recommendedName>
</protein>
<evidence type="ECO:0000256" key="2">
    <source>
        <dbReference type="SAM" id="Phobius"/>
    </source>
</evidence>
<sequence length="368" mass="39326">MESALPRPRQVTIAGWMIVAGSVTVVLTVFQQIAGLHSIDTRETVERVLAQPPFDGIGMSVDQVLEVVRVLSMIAAACATATAILGWHVLQRSKSARVALSILGVPLLVTGIGIGGVMSTTVAVAIVLLWLQPARDWFDGRWKPAPEQPRTPIAGRASPPHEPTRQPQPQQQPPPRQQPQQPPPYAGWPPPEGVWPPPQSAWPPPTTQATPVRVVTRRPPAVLAASVLTWVCSVLLGGLFVVGAVWLIASPGALMDQMTRQNPELVRNGTITVGLLRAMLGVMAGMIVLWVAAACVLAFFVLRGARWARTLLLVSSGAAGLGLLLCTLVNPTMLVPLIGAVAVFALLMRRDVGAWFLSRAVSGRDGRR</sequence>
<feature type="compositionally biased region" description="Pro residues" evidence="1">
    <location>
        <begin position="170"/>
        <end position="206"/>
    </location>
</feature>
<feature type="transmembrane region" description="Helical" evidence="2">
    <location>
        <begin position="12"/>
        <end position="34"/>
    </location>
</feature>
<feature type="transmembrane region" description="Helical" evidence="2">
    <location>
        <begin position="227"/>
        <end position="254"/>
    </location>
</feature>
<keyword evidence="2" id="KW-0812">Transmembrane</keyword>
<feature type="transmembrane region" description="Helical" evidence="2">
    <location>
        <begin position="275"/>
        <end position="301"/>
    </location>
</feature>
<evidence type="ECO:0000313" key="4">
    <source>
        <dbReference type="Proteomes" id="UP001500571"/>
    </source>
</evidence>
<gene>
    <name evidence="3" type="ORF">GCM10009798_02370</name>
</gene>
<evidence type="ECO:0000256" key="1">
    <source>
        <dbReference type="SAM" id="MobiDB-lite"/>
    </source>
</evidence>